<evidence type="ECO:0000259" key="6">
    <source>
        <dbReference type="Pfam" id="PF12698"/>
    </source>
</evidence>
<evidence type="ECO:0000256" key="3">
    <source>
        <dbReference type="ARBA" id="ARBA00022989"/>
    </source>
</evidence>
<evidence type="ECO:0000256" key="5">
    <source>
        <dbReference type="SAM" id="Phobius"/>
    </source>
</evidence>
<keyword evidence="8" id="KW-1185">Reference proteome</keyword>
<reference evidence="7 8" key="1">
    <citation type="submission" date="2016-10" db="EMBL/GenBank/DDBJ databases">
        <authorList>
            <person name="de Groot N.N."/>
        </authorList>
    </citation>
    <scope>NUCLEOTIDE SEQUENCE [LARGE SCALE GENOMIC DNA]</scope>
    <source>
        <strain evidence="7 8">CGMCC 1.7727</strain>
    </source>
</reference>
<sequence>MKDVFITRFMLLKKNKISLIIWLLAPIAVTIAFLATANTVEDDFTVPVGLVLEEETNSALELYEEMKESPLVTVSLLSEHDAIRQVEQHELDSVFIVKQGYEQAIESGDRRNILESYYSDRSFAYNSVKEMIVSIIQQETGRVKAANTVMALEKELSGSQKWSKTEIITKSNQIQAEEDLLNNEFRYLGDKFSSSNSGIEWNPWMIWAFAAMLFTLFLFDWVIKERNAIVGIRFYFAKIKFSNYMLYSLSFYILLLFIIDLLTAAAFYLLYQNSINLITLLSYRITICLFSFLLVCLIRKTYVSYVLAIALTLTLVVLSGALLPFGGIGVTKEWLNLLNPLSRFLSGEWTMEWLGLCLTGVLIWYVWEEKKYA</sequence>
<evidence type="ECO:0000256" key="1">
    <source>
        <dbReference type="ARBA" id="ARBA00004141"/>
    </source>
</evidence>
<evidence type="ECO:0000256" key="4">
    <source>
        <dbReference type="ARBA" id="ARBA00023136"/>
    </source>
</evidence>
<dbReference type="STRING" id="531814.SAMN04487944_102161"/>
<keyword evidence="4 5" id="KW-0472">Membrane</keyword>
<dbReference type="EMBL" id="FOGL01000002">
    <property type="protein sequence ID" value="SER27215.1"/>
    <property type="molecule type" value="Genomic_DNA"/>
</dbReference>
<name>A0A1H9MUX8_9BACI</name>
<dbReference type="Pfam" id="PF12698">
    <property type="entry name" value="ABC2_membrane_3"/>
    <property type="match status" value="1"/>
</dbReference>
<feature type="transmembrane region" description="Helical" evidence="5">
    <location>
        <begin position="277"/>
        <end position="298"/>
    </location>
</feature>
<keyword evidence="3 5" id="KW-1133">Transmembrane helix</keyword>
<feature type="domain" description="ABC-2 type transporter transmembrane" evidence="6">
    <location>
        <begin position="17"/>
        <end position="342"/>
    </location>
</feature>
<organism evidence="7 8">
    <name type="scientific">Gracilibacillus ureilyticus</name>
    <dbReference type="NCBI Taxonomy" id="531814"/>
    <lineage>
        <taxon>Bacteria</taxon>
        <taxon>Bacillati</taxon>
        <taxon>Bacillota</taxon>
        <taxon>Bacilli</taxon>
        <taxon>Bacillales</taxon>
        <taxon>Bacillaceae</taxon>
        <taxon>Gracilibacillus</taxon>
    </lineage>
</organism>
<comment type="subcellular location">
    <subcellularLocation>
        <location evidence="1">Membrane</location>
        <topology evidence="1">Multi-pass membrane protein</topology>
    </subcellularLocation>
</comment>
<accession>A0A1H9MUX8</accession>
<dbReference type="GO" id="GO:0016020">
    <property type="term" value="C:membrane"/>
    <property type="evidence" value="ECO:0007669"/>
    <property type="project" value="UniProtKB-SubCell"/>
</dbReference>
<dbReference type="GO" id="GO:0140359">
    <property type="term" value="F:ABC-type transporter activity"/>
    <property type="evidence" value="ECO:0007669"/>
    <property type="project" value="InterPro"/>
</dbReference>
<evidence type="ECO:0000313" key="8">
    <source>
        <dbReference type="Proteomes" id="UP000199687"/>
    </source>
</evidence>
<dbReference type="RefSeq" id="WP_089739213.1">
    <property type="nucleotide sequence ID" value="NZ_FOGL01000002.1"/>
</dbReference>
<feature type="transmembrane region" description="Helical" evidence="5">
    <location>
        <begin position="350"/>
        <end position="367"/>
    </location>
</feature>
<feature type="transmembrane region" description="Helical" evidence="5">
    <location>
        <begin position="305"/>
        <end position="330"/>
    </location>
</feature>
<dbReference type="InterPro" id="IPR013525">
    <property type="entry name" value="ABC2_TM"/>
</dbReference>
<evidence type="ECO:0000256" key="2">
    <source>
        <dbReference type="ARBA" id="ARBA00022692"/>
    </source>
</evidence>
<feature type="transmembrane region" description="Helical" evidence="5">
    <location>
        <begin position="244"/>
        <end position="271"/>
    </location>
</feature>
<keyword evidence="2 5" id="KW-0812">Transmembrane</keyword>
<feature type="transmembrane region" description="Helical" evidence="5">
    <location>
        <begin position="204"/>
        <end position="223"/>
    </location>
</feature>
<proteinExistence type="predicted"/>
<protein>
    <submittedName>
        <fullName evidence="7">ABC-2 type transport system permease protein</fullName>
    </submittedName>
</protein>
<dbReference type="AlphaFoldDB" id="A0A1H9MUX8"/>
<gene>
    <name evidence="7" type="ORF">SAMN04487944_102161</name>
</gene>
<evidence type="ECO:0000313" key="7">
    <source>
        <dbReference type="EMBL" id="SER27215.1"/>
    </source>
</evidence>
<dbReference type="Proteomes" id="UP000199687">
    <property type="component" value="Unassembled WGS sequence"/>
</dbReference>
<dbReference type="Gene3D" id="3.40.1710.10">
    <property type="entry name" value="abc type-2 transporter like domain"/>
    <property type="match status" value="1"/>
</dbReference>